<feature type="compositionally biased region" description="Polar residues" evidence="1">
    <location>
        <begin position="1"/>
        <end position="12"/>
    </location>
</feature>
<proteinExistence type="predicted"/>
<accession>A0A5C5X5H6</accession>
<reference evidence="2 3" key="1">
    <citation type="submission" date="2019-02" db="EMBL/GenBank/DDBJ databases">
        <title>Deep-cultivation of Planctomycetes and their phenomic and genomic characterization uncovers novel biology.</title>
        <authorList>
            <person name="Wiegand S."/>
            <person name="Jogler M."/>
            <person name="Boedeker C."/>
            <person name="Pinto D."/>
            <person name="Vollmers J."/>
            <person name="Rivas-Marin E."/>
            <person name="Kohn T."/>
            <person name="Peeters S.H."/>
            <person name="Heuer A."/>
            <person name="Rast P."/>
            <person name="Oberbeckmann S."/>
            <person name="Bunk B."/>
            <person name="Jeske O."/>
            <person name="Meyerdierks A."/>
            <person name="Storesund J.E."/>
            <person name="Kallscheuer N."/>
            <person name="Luecker S."/>
            <person name="Lage O.M."/>
            <person name="Pohl T."/>
            <person name="Merkel B.J."/>
            <person name="Hornburger P."/>
            <person name="Mueller R.-W."/>
            <person name="Bruemmer F."/>
            <person name="Labrenz M."/>
            <person name="Spormann A.M."/>
            <person name="Op Den Camp H."/>
            <person name="Overmann J."/>
            <person name="Amann R."/>
            <person name="Jetten M.S.M."/>
            <person name="Mascher T."/>
            <person name="Medema M.H."/>
            <person name="Devos D.P."/>
            <person name="Kaster A.-K."/>
            <person name="Ovreas L."/>
            <person name="Rohde M."/>
            <person name="Galperin M.Y."/>
            <person name="Jogler C."/>
        </authorList>
    </citation>
    <scope>NUCLEOTIDE SEQUENCE [LARGE SCALE GENOMIC DNA]</scope>
    <source>
        <strain evidence="2 3">KOR42</strain>
    </source>
</reference>
<evidence type="ECO:0000256" key="1">
    <source>
        <dbReference type="SAM" id="MobiDB-lite"/>
    </source>
</evidence>
<feature type="region of interest" description="Disordered" evidence="1">
    <location>
        <begin position="1"/>
        <end position="24"/>
    </location>
</feature>
<keyword evidence="3" id="KW-1185">Reference proteome</keyword>
<organism evidence="2 3">
    <name type="scientific">Thalassoglobus neptunius</name>
    <dbReference type="NCBI Taxonomy" id="1938619"/>
    <lineage>
        <taxon>Bacteria</taxon>
        <taxon>Pseudomonadati</taxon>
        <taxon>Planctomycetota</taxon>
        <taxon>Planctomycetia</taxon>
        <taxon>Planctomycetales</taxon>
        <taxon>Planctomycetaceae</taxon>
        <taxon>Thalassoglobus</taxon>
    </lineage>
</organism>
<gene>
    <name evidence="2" type="ORF">KOR42_08640</name>
</gene>
<protein>
    <submittedName>
        <fullName evidence="2">Uncharacterized protein</fullName>
    </submittedName>
</protein>
<dbReference type="RefSeq" id="WP_146507332.1">
    <property type="nucleotide sequence ID" value="NZ_SIHI01000001.1"/>
</dbReference>
<name>A0A5C5X5H6_9PLAN</name>
<comment type="caution">
    <text evidence="2">The sequence shown here is derived from an EMBL/GenBank/DDBJ whole genome shotgun (WGS) entry which is preliminary data.</text>
</comment>
<sequence>MIPVQPKNSGESTVDHNNRARTQTGLAADRTFHSAKQIMARRVVLTQLYLIAALLWLGSTGCQSRIDSIHEQFSGSADQKMSRIDQIVKSVATQGEPTTSYVTYREAKMLLELYSDSDDLNEADLAAMQEIIDAQSLSFPSTIEFRETDELPYGNAGCMFLFPGDDSVNDQKTWEFNTGETKLFPKLTMRDPEKLQTAYERFQDLEYVLIVTPEEIIAPEATGDDNYDLGAIVGVAYLFEVESGNLLGSFDFKAPGQNLITGMIWDFTLGDDEEANLELLTDRLHRDALRYAEAAAAELSDQVNSYFEIRQQLYLSDDVVDTRVHEASE</sequence>
<dbReference type="AlphaFoldDB" id="A0A5C5X5H6"/>
<dbReference type="Proteomes" id="UP000317243">
    <property type="component" value="Unassembled WGS sequence"/>
</dbReference>
<evidence type="ECO:0000313" key="2">
    <source>
        <dbReference type="EMBL" id="TWT57503.1"/>
    </source>
</evidence>
<evidence type="ECO:0000313" key="3">
    <source>
        <dbReference type="Proteomes" id="UP000317243"/>
    </source>
</evidence>
<dbReference type="EMBL" id="SIHI01000001">
    <property type="protein sequence ID" value="TWT57503.1"/>
    <property type="molecule type" value="Genomic_DNA"/>
</dbReference>